<protein>
    <recommendedName>
        <fullName evidence="3">Transferase</fullName>
    </recommendedName>
</protein>
<keyword evidence="2" id="KW-1185">Reference proteome</keyword>
<organism evidence="1 2">
    <name type="scientific">Halostreptopolyspora alba</name>
    <dbReference type="NCBI Taxonomy" id="2487137"/>
    <lineage>
        <taxon>Bacteria</taxon>
        <taxon>Bacillati</taxon>
        <taxon>Actinomycetota</taxon>
        <taxon>Actinomycetes</taxon>
        <taxon>Streptosporangiales</taxon>
        <taxon>Nocardiopsidaceae</taxon>
        <taxon>Halostreptopolyspora</taxon>
    </lineage>
</organism>
<dbReference type="OrthoDB" id="4221269at2"/>
<evidence type="ECO:0000313" key="2">
    <source>
        <dbReference type="Proteomes" id="UP000269198"/>
    </source>
</evidence>
<dbReference type="EMBL" id="RJMB01000024">
    <property type="protein sequence ID" value="RNL82352.1"/>
    <property type="molecule type" value="Genomic_DNA"/>
</dbReference>
<gene>
    <name evidence="1" type="ORF">EFW17_19780</name>
</gene>
<sequence>MSRIDNRDVLELRFRDVVSGVTGGERATLALRHREDAAKTVRITNVRSEGGEVRADLGDLPLDDGTWDVLWIDHDGRHNPVATKDPGFSLAERQAYLAEPRRRELRVIRDPQGRLRLRSTSVTPYAEVSWVEVGSETVTVSGVLAYAPRGEGRATAQIVADQRELSGAVVAEADLVDGRFTCDIPLRPIVTQHDPDRAHNEWDLWLRTPSHEEGLRLGAHVDDIVGKKKKVVFPGVLLRGVADSIRIRPYYTVDDELSLLATIGREGRR</sequence>
<accession>A0A3N0E3D3</accession>
<reference evidence="1 2" key="1">
    <citation type="submission" date="2018-11" db="EMBL/GenBank/DDBJ databases">
        <title>The genome draft of YIM 96095.</title>
        <authorList>
            <person name="Tang S.-K."/>
            <person name="Chunyu W.-X."/>
            <person name="Feng Y.-Z."/>
        </authorList>
    </citation>
    <scope>NUCLEOTIDE SEQUENCE [LARGE SCALE GENOMIC DNA]</scope>
    <source>
        <strain evidence="1 2">YIM 96095</strain>
    </source>
</reference>
<name>A0A3N0E3D3_9ACTN</name>
<comment type="caution">
    <text evidence="1">The sequence shown here is derived from an EMBL/GenBank/DDBJ whole genome shotgun (WGS) entry which is preliminary data.</text>
</comment>
<dbReference type="AlphaFoldDB" id="A0A3N0E3D3"/>
<proteinExistence type="predicted"/>
<evidence type="ECO:0008006" key="3">
    <source>
        <dbReference type="Google" id="ProtNLM"/>
    </source>
</evidence>
<dbReference type="Proteomes" id="UP000269198">
    <property type="component" value="Unassembled WGS sequence"/>
</dbReference>
<evidence type="ECO:0000313" key="1">
    <source>
        <dbReference type="EMBL" id="RNL82352.1"/>
    </source>
</evidence>